<evidence type="ECO:0000313" key="1">
    <source>
        <dbReference type="EMBL" id="MED6233205.1"/>
    </source>
</evidence>
<evidence type="ECO:0000313" key="2">
    <source>
        <dbReference type="Proteomes" id="UP001345963"/>
    </source>
</evidence>
<keyword evidence="2" id="KW-1185">Reference proteome</keyword>
<proteinExistence type="predicted"/>
<accession>A0ABU7A702</accession>
<gene>
    <name evidence="1" type="ORF">ATANTOWER_008327</name>
</gene>
<dbReference type="EMBL" id="JAHUTI010001991">
    <property type="protein sequence ID" value="MED6233205.1"/>
    <property type="molecule type" value="Genomic_DNA"/>
</dbReference>
<name>A0ABU7A702_9TELE</name>
<dbReference type="Proteomes" id="UP001345963">
    <property type="component" value="Unassembled WGS sequence"/>
</dbReference>
<sequence>MCLRFQNNFLKNILDCHTILVNISRSKTILREVELLWAFPPLGMSSRAVCCGICLANRALAWLHICCRHSVQEPQSKALCGLTWKLCLHFHFWNATGYHETKPDSL</sequence>
<protein>
    <submittedName>
        <fullName evidence="1">Uncharacterized protein</fullName>
    </submittedName>
</protein>
<reference evidence="1 2" key="1">
    <citation type="submission" date="2021-07" db="EMBL/GenBank/DDBJ databases">
        <authorList>
            <person name="Palmer J.M."/>
        </authorList>
    </citation>
    <scope>NUCLEOTIDE SEQUENCE [LARGE SCALE GENOMIC DNA]</scope>
    <source>
        <strain evidence="1 2">AT_MEX2019</strain>
        <tissue evidence="1">Muscle</tissue>
    </source>
</reference>
<comment type="caution">
    <text evidence="1">The sequence shown here is derived from an EMBL/GenBank/DDBJ whole genome shotgun (WGS) entry which is preliminary data.</text>
</comment>
<organism evidence="1 2">
    <name type="scientific">Ataeniobius toweri</name>
    <dbReference type="NCBI Taxonomy" id="208326"/>
    <lineage>
        <taxon>Eukaryota</taxon>
        <taxon>Metazoa</taxon>
        <taxon>Chordata</taxon>
        <taxon>Craniata</taxon>
        <taxon>Vertebrata</taxon>
        <taxon>Euteleostomi</taxon>
        <taxon>Actinopterygii</taxon>
        <taxon>Neopterygii</taxon>
        <taxon>Teleostei</taxon>
        <taxon>Neoteleostei</taxon>
        <taxon>Acanthomorphata</taxon>
        <taxon>Ovalentaria</taxon>
        <taxon>Atherinomorphae</taxon>
        <taxon>Cyprinodontiformes</taxon>
        <taxon>Goodeidae</taxon>
        <taxon>Ataeniobius</taxon>
    </lineage>
</organism>